<organism evidence="1">
    <name type="scientific">Arundo donax</name>
    <name type="common">Giant reed</name>
    <name type="synonym">Donax arundinaceus</name>
    <dbReference type="NCBI Taxonomy" id="35708"/>
    <lineage>
        <taxon>Eukaryota</taxon>
        <taxon>Viridiplantae</taxon>
        <taxon>Streptophyta</taxon>
        <taxon>Embryophyta</taxon>
        <taxon>Tracheophyta</taxon>
        <taxon>Spermatophyta</taxon>
        <taxon>Magnoliopsida</taxon>
        <taxon>Liliopsida</taxon>
        <taxon>Poales</taxon>
        <taxon>Poaceae</taxon>
        <taxon>PACMAD clade</taxon>
        <taxon>Arundinoideae</taxon>
        <taxon>Arundineae</taxon>
        <taxon>Arundo</taxon>
    </lineage>
</organism>
<evidence type="ECO:0000313" key="1">
    <source>
        <dbReference type="EMBL" id="JAD68638.1"/>
    </source>
</evidence>
<name>A0A0A9C2I1_ARUDO</name>
<sequence>MASRNHKLSQRSFVALFLETAALLRATPKRDQRILMNTRE</sequence>
<reference evidence="1" key="2">
    <citation type="journal article" date="2015" name="Data Brief">
        <title>Shoot transcriptome of the giant reed, Arundo donax.</title>
        <authorList>
            <person name="Barrero R.A."/>
            <person name="Guerrero F.D."/>
            <person name="Moolhuijzen P."/>
            <person name="Goolsby J.A."/>
            <person name="Tidwell J."/>
            <person name="Bellgard S.E."/>
            <person name="Bellgard M.I."/>
        </authorList>
    </citation>
    <scope>NUCLEOTIDE SEQUENCE</scope>
    <source>
        <tissue evidence="1">Shoot tissue taken approximately 20 cm above the soil surface</tissue>
    </source>
</reference>
<protein>
    <submittedName>
        <fullName evidence="1">Uncharacterized protein</fullName>
    </submittedName>
</protein>
<accession>A0A0A9C2I1</accession>
<proteinExistence type="predicted"/>
<dbReference type="AlphaFoldDB" id="A0A0A9C2I1"/>
<reference evidence="1" key="1">
    <citation type="submission" date="2014-09" db="EMBL/GenBank/DDBJ databases">
        <authorList>
            <person name="Magalhaes I.L.F."/>
            <person name="Oliveira U."/>
            <person name="Santos F.R."/>
            <person name="Vidigal T.H.D.A."/>
            <person name="Brescovit A.D."/>
            <person name="Santos A.J."/>
        </authorList>
    </citation>
    <scope>NUCLEOTIDE SEQUENCE</scope>
    <source>
        <tissue evidence="1">Shoot tissue taken approximately 20 cm above the soil surface</tissue>
    </source>
</reference>
<dbReference type="EMBL" id="GBRH01229257">
    <property type="protein sequence ID" value="JAD68638.1"/>
    <property type="molecule type" value="Transcribed_RNA"/>
</dbReference>